<accession>F4N020</accession>
<comment type="subcellular location">
    <subcellularLocation>
        <location evidence="1">Membrane</location>
        <topology evidence="1">Multi-pass membrane protein</topology>
    </subcellularLocation>
</comment>
<dbReference type="PANTHER" id="PTHR43652:SF1">
    <property type="entry name" value="RESPONSE REGULATOR"/>
    <property type="match status" value="1"/>
</dbReference>
<keyword evidence="3 7" id="KW-0812">Transmembrane</keyword>
<dbReference type="PANTHER" id="PTHR43652">
    <property type="entry name" value="BASIC AMINO ACID ANTIPORTER YFCC-RELATED"/>
    <property type="match status" value="1"/>
</dbReference>
<evidence type="ECO:0000256" key="7">
    <source>
        <dbReference type="SAM" id="Phobius"/>
    </source>
</evidence>
<evidence type="ECO:0000256" key="1">
    <source>
        <dbReference type="ARBA" id="ARBA00004141"/>
    </source>
</evidence>
<dbReference type="InterPro" id="IPR051679">
    <property type="entry name" value="DASS-Related_Transporters"/>
</dbReference>
<protein>
    <recommendedName>
        <fullName evidence="8">Citrate transporter-like domain-containing protein</fullName>
    </recommendedName>
</protein>
<evidence type="ECO:0000256" key="3">
    <source>
        <dbReference type="ARBA" id="ARBA00022692"/>
    </source>
</evidence>
<gene>
    <name evidence="9" type="ORF">YEW_EE18060</name>
</gene>
<feature type="transmembrane region" description="Helical" evidence="7">
    <location>
        <begin position="95"/>
        <end position="119"/>
    </location>
</feature>
<dbReference type="InterPro" id="IPR004680">
    <property type="entry name" value="Cit_transptr-like_dom"/>
</dbReference>
<proteinExistence type="predicted"/>
<keyword evidence="5 7" id="KW-1133">Transmembrane helix</keyword>
<sequence length="163" mass="17472">MNSELLWVLTLLLIAIVLFTTNKLRMDVVALLVIIAFVMSGTLSLGEATSGFSDPNVILIAALFVIGEGLVRTGVAYQVGDWLVKVAGHSETKMLALLMVTVAGLGAFMSSTGVVAIFIPGGIKCRQSDEDFARAINDATKFCRAYQWHDDAGRDATQYGGEQ</sequence>
<keyword evidence="6 7" id="KW-0472">Membrane</keyword>
<feature type="domain" description="Citrate transporter-like" evidence="8">
    <location>
        <begin position="16"/>
        <end position="120"/>
    </location>
</feature>
<evidence type="ECO:0000259" key="8">
    <source>
        <dbReference type="Pfam" id="PF03600"/>
    </source>
</evidence>
<dbReference type="AlphaFoldDB" id="F4N020"/>
<evidence type="ECO:0000256" key="4">
    <source>
        <dbReference type="ARBA" id="ARBA00022737"/>
    </source>
</evidence>
<evidence type="ECO:0000256" key="2">
    <source>
        <dbReference type="ARBA" id="ARBA00022448"/>
    </source>
</evidence>
<evidence type="ECO:0000313" key="9">
    <source>
        <dbReference type="EMBL" id="CBX71428.1"/>
    </source>
</evidence>
<evidence type="ECO:0000256" key="5">
    <source>
        <dbReference type="ARBA" id="ARBA00022989"/>
    </source>
</evidence>
<dbReference type="GO" id="GO:0005886">
    <property type="term" value="C:plasma membrane"/>
    <property type="evidence" value="ECO:0007669"/>
    <property type="project" value="TreeGrafter"/>
</dbReference>
<dbReference type="EMBL" id="FR718592">
    <property type="protein sequence ID" value="CBX71428.1"/>
    <property type="molecule type" value="Genomic_DNA"/>
</dbReference>
<name>F4N020_YEREN</name>
<dbReference type="GO" id="GO:0055085">
    <property type="term" value="P:transmembrane transport"/>
    <property type="evidence" value="ECO:0007669"/>
    <property type="project" value="InterPro"/>
</dbReference>
<feature type="transmembrane region" description="Helical" evidence="7">
    <location>
        <begin position="57"/>
        <end position="75"/>
    </location>
</feature>
<dbReference type="Pfam" id="PF03600">
    <property type="entry name" value="CitMHS"/>
    <property type="match status" value="1"/>
</dbReference>
<reference evidence="9" key="1">
    <citation type="journal article" date="2011" name="BMC Genomics">
        <title>Shotgun sequencing of Yersinia enterocolitica strain W22703 (biotype 2, serotype O:9): genomic evidence for oscillation between invertebrates and mammals.</title>
        <authorList>
            <person name="Fuchs T.M."/>
            <person name="Brandt K."/>
            <person name="Starke M."/>
            <person name="Rattei T."/>
        </authorList>
    </citation>
    <scope>NUCLEOTIDE SEQUENCE</scope>
</reference>
<keyword evidence="2" id="KW-0813">Transport</keyword>
<keyword evidence="4" id="KW-0677">Repeat</keyword>
<organism evidence="9">
    <name type="scientific">Yersinia enterocolitica W22703</name>
    <dbReference type="NCBI Taxonomy" id="913028"/>
    <lineage>
        <taxon>Bacteria</taxon>
        <taxon>Pseudomonadati</taxon>
        <taxon>Pseudomonadota</taxon>
        <taxon>Gammaproteobacteria</taxon>
        <taxon>Enterobacterales</taxon>
        <taxon>Yersiniaceae</taxon>
        <taxon>Yersinia</taxon>
    </lineage>
</organism>
<feature type="transmembrane region" description="Helical" evidence="7">
    <location>
        <begin position="29"/>
        <end position="45"/>
    </location>
</feature>
<evidence type="ECO:0000256" key="6">
    <source>
        <dbReference type="ARBA" id="ARBA00023136"/>
    </source>
</evidence>